<feature type="domain" description="ASCH" evidence="1">
    <location>
        <begin position="5"/>
        <end position="98"/>
    </location>
</feature>
<evidence type="ECO:0000313" key="2">
    <source>
        <dbReference type="EMBL" id="PJJ76300.1"/>
    </source>
</evidence>
<comment type="caution">
    <text evidence="2">The sequence shown here is derived from an EMBL/GenBank/DDBJ whole genome shotgun (WGS) entry which is preliminary data.</text>
</comment>
<dbReference type="SMART" id="SM01022">
    <property type="entry name" value="ASCH"/>
    <property type="match status" value="1"/>
</dbReference>
<sequence>MKVILSIKPEFVEKILNGEKKFEFRRRIFKKDVERVIVYASSPVKAVIGEFSVDDIIEDKLDFLWELTKNNSGISKEFFYKYFKNKNTGYAIKIKNFFKYEHPINLNSFGINYPPQSYVYLKTSCFVGNNILAAKKTKPQRRYQRLKAEDR</sequence>
<name>A0A2M9CWN5_9BACT</name>
<accession>A0A2M9CWN5</accession>
<evidence type="ECO:0000313" key="3">
    <source>
        <dbReference type="Proteomes" id="UP000230000"/>
    </source>
</evidence>
<dbReference type="InterPro" id="IPR007374">
    <property type="entry name" value="ASCH_domain"/>
</dbReference>
<gene>
    <name evidence="2" type="ORF">BXY57_1910</name>
</gene>
<dbReference type="SUPFAM" id="SSF88697">
    <property type="entry name" value="PUA domain-like"/>
    <property type="match status" value="1"/>
</dbReference>
<dbReference type="RefSeq" id="WP_211277238.1">
    <property type="nucleotide sequence ID" value="NZ_PGFG01000001.1"/>
</dbReference>
<organism evidence="2 3">
    <name type="scientific">Thermoflavifilum aggregans</name>
    <dbReference type="NCBI Taxonomy" id="454188"/>
    <lineage>
        <taxon>Bacteria</taxon>
        <taxon>Pseudomonadati</taxon>
        <taxon>Bacteroidota</taxon>
        <taxon>Chitinophagia</taxon>
        <taxon>Chitinophagales</taxon>
        <taxon>Chitinophagaceae</taxon>
        <taxon>Thermoflavifilum</taxon>
    </lineage>
</organism>
<reference evidence="2 3" key="1">
    <citation type="submission" date="2017-11" db="EMBL/GenBank/DDBJ databases">
        <title>Genomic Encyclopedia of Archaeal and Bacterial Type Strains, Phase II (KMG-II): From Individual Species to Whole Genera.</title>
        <authorList>
            <person name="Goeker M."/>
        </authorList>
    </citation>
    <scope>NUCLEOTIDE SEQUENCE [LARGE SCALE GENOMIC DNA]</scope>
    <source>
        <strain evidence="2 3">DSM 27268</strain>
    </source>
</reference>
<dbReference type="AlphaFoldDB" id="A0A2M9CWN5"/>
<proteinExistence type="predicted"/>
<keyword evidence="3" id="KW-1185">Reference proteome</keyword>
<dbReference type="Gene3D" id="2.30.130.30">
    <property type="entry name" value="Hypothetical protein"/>
    <property type="match status" value="1"/>
</dbReference>
<dbReference type="EMBL" id="PGFG01000001">
    <property type="protein sequence ID" value="PJJ76300.1"/>
    <property type="molecule type" value="Genomic_DNA"/>
</dbReference>
<dbReference type="Proteomes" id="UP000230000">
    <property type="component" value="Unassembled WGS sequence"/>
</dbReference>
<evidence type="ECO:0000259" key="1">
    <source>
        <dbReference type="SMART" id="SM01022"/>
    </source>
</evidence>
<protein>
    <submittedName>
        <fullName evidence="2">Putative transcriptional regulator</fullName>
    </submittedName>
</protein>
<dbReference type="InterPro" id="IPR015947">
    <property type="entry name" value="PUA-like_sf"/>
</dbReference>